<name>A0ABT5DYR9_9BACT</name>
<dbReference type="Gene3D" id="1.10.600.10">
    <property type="entry name" value="Farnesyl Diphosphate Synthase"/>
    <property type="match status" value="1"/>
</dbReference>
<protein>
    <submittedName>
        <fullName evidence="1">Uncharacterized protein</fullName>
    </submittedName>
</protein>
<proteinExistence type="predicted"/>
<sequence>MTKTFELNAYLGERRKLVDEAIVRALPDGGAGDPGRLKEGMRYAVLQGGKRMRPLVIIAACDRCVIASPPAAPRSACPP</sequence>
<evidence type="ECO:0000313" key="2">
    <source>
        <dbReference type="Proteomes" id="UP001221686"/>
    </source>
</evidence>
<reference evidence="1 2" key="1">
    <citation type="submission" date="2022-11" db="EMBL/GenBank/DDBJ databases">
        <title>Minimal conservation of predation-associated metabolite biosynthetic gene clusters underscores biosynthetic potential of Myxococcota including descriptions for ten novel species: Archangium lansinium sp. nov., Myxococcus landrumus sp. nov., Nannocystis bai.</title>
        <authorList>
            <person name="Ahearne A."/>
            <person name="Stevens C."/>
            <person name="Dowd S."/>
        </authorList>
    </citation>
    <scope>NUCLEOTIDE SEQUENCE [LARGE SCALE GENOMIC DNA]</scope>
    <source>
        <strain evidence="1 2">BB15-2</strain>
    </source>
</reference>
<organism evidence="1 2">
    <name type="scientific">Nannocystis bainbridge</name>
    <dbReference type="NCBI Taxonomy" id="2995303"/>
    <lineage>
        <taxon>Bacteria</taxon>
        <taxon>Pseudomonadati</taxon>
        <taxon>Myxococcota</taxon>
        <taxon>Polyangia</taxon>
        <taxon>Nannocystales</taxon>
        <taxon>Nannocystaceae</taxon>
        <taxon>Nannocystis</taxon>
    </lineage>
</organism>
<dbReference type="SUPFAM" id="SSF48576">
    <property type="entry name" value="Terpenoid synthases"/>
    <property type="match status" value="1"/>
</dbReference>
<dbReference type="RefSeq" id="WP_272087218.1">
    <property type="nucleotide sequence ID" value="NZ_JAQNDL010000001.1"/>
</dbReference>
<dbReference type="InterPro" id="IPR008949">
    <property type="entry name" value="Isoprenoid_synthase_dom_sf"/>
</dbReference>
<accession>A0ABT5DYR9</accession>
<dbReference type="Proteomes" id="UP001221686">
    <property type="component" value="Unassembled WGS sequence"/>
</dbReference>
<gene>
    <name evidence="1" type="ORF">POL25_17690</name>
</gene>
<dbReference type="EMBL" id="JAQNDL010000001">
    <property type="protein sequence ID" value="MDC0718740.1"/>
    <property type="molecule type" value="Genomic_DNA"/>
</dbReference>
<keyword evidence="2" id="KW-1185">Reference proteome</keyword>
<comment type="caution">
    <text evidence="1">The sequence shown here is derived from an EMBL/GenBank/DDBJ whole genome shotgun (WGS) entry which is preliminary data.</text>
</comment>
<evidence type="ECO:0000313" key="1">
    <source>
        <dbReference type="EMBL" id="MDC0718740.1"/>
    </source>
</evidence>